<dbReference type="EMBL" id="FSQT01000001">
    <property type="protein sequence ID" value="SIM54192.1"/>
    <property type="molecule type" value="Genomic_DNA"/>
</dbReference>
<dbReference type="RefSeq" id="WP_074308396.1">
    <property type="nucleotide sequence ID" value="NZ_FSQT01000001.1"/>
</dbReference>
<dbReference type="InterPro" id="IPR029066">
    <property type="entry name" value="PLP-binding_barrel"/>
</dbReference>
<evidence type="ECO:0000259" key="3">
    <source>
        <dbReference type="Pfam" id="PF21279"/>
    </source>
</evidence>
<dbReference type="Proteomes" id="UP000185124">
    <property type="component" value="Unassembled WGS sequence"/>
</dbReference>
<dbReference type="STRING" id="709881.SAMN04489832_0511"/>
<reference evidence="5" key="1">
    <citation type="submission" date="2016-12" db="EMBL/GenBank/DDBJ databases">
        <authorList>
            <person name="Varghese N."/>
            <person name="Submissions S."/>
        </authorList>
    </citation>
    <scope>NUCLEOTIDE SEQUENCE [LARGE SCALE GENOMIC DNA]</scope>
    <source>
        <strain evidence="5">DSM 45599</strain>
    </source>
</reference>
<name>A0A1N5U0B7_9ACTN</name>
<evidence type="ECO:0000313" key="5">
    <source>
        <dbReference type="Proteomes" id="UP000185124"/>
    </source>
</evidence>
<evidence type="ECO:0000259" key="2">
    <source>
        <dbReference type="Pfam" id="PF01168"/>
    </source>
</evidence>
<keyword evidence="5" id="KW-1185">Reference proteome</keyword>
<dbReference type="OrthoDB" id="3189402at2"/>
<accession>A0A1N5U0B7</accession>
<feature type="region of interest" description="Disordered" evidence="1">
    <location>
        <begin position="393"/>
        <end position="421"/>
    </location>
</feature>
<dbReference type="InterPro" id="IPR048449">
    <property type="entry name" value="YhfX-like_C"/>
</dbReference>
<sequence>MFLDLLRRRNPGLLAAAAHLHQRGDLPTNCYALDLDTVAANAAAIRREADRLGLSAYAMTKQVGRNPDFCRTIRDAGITEAVGVDLQCALADRRGGLGIGHLGHLVQIPRHEAATAAALAPKYWTVFNDTKAGEAAAANAATGREQALLARVMAPGDRFYRGHEGGYPADEIVEVADRLDALPGARFAGVTSFPTQLFDPAAGRVVPTPNLDTLRTAAAALRAAGRSHVEINAPGTTSTAILAMLAEAGATQVEPGHGLTGTTPWHAVTDLVEEPAVLYVSEVSHLWDGRAYVFGGGLYVDPVLGLGGTRALIVPRGGGLDDAHLVDVEMPAPEAIDYYAMADVGAVPAVAPGDTVLFGFRPQVFVTRALTAGVTGVRSGTPAVPGVYAADGSTPIRIDGTDTPSGTDARNHAAGSTGRAS</sequence>
<dbReference type="Pfam" id="PF01168">
    <property type="entry name" value="Ala_racemase_N"/>
    <property type="match status" value="1"/>
</dbReference>
<organism evidence="4 5">
    <name type="scientific">Micromonospora cremea</name>
    <dbReference type="NCBI Taxonomy" id="709881"/>
    <lineage>
        <taxon>Bacteria</taxon>
        <taxon>Bacillati</taxon>
        <taxon>Actinomycetota</taxon>
        <taxon>Actinomycetes</taxon>
        <taxon>Micromonosporales</taxon>
        <taxon>Micromonosporaceae</taxon>
        <taxon>Micromonospora</taxon>
    </lineage>
</organism>
<protein>
    <submittedName>
        <fullName evidence="4">Predicted amino acid racemase</fullName>
    </submittedName>
</protein>
<feature type="domain" description="Alanine racemase N-terminal" evidence="2">
    <location>
        <begin position="34"/>
        <end position="264"/>
    </location>
</feature>
<feature type="domain" description="YhfX-like C-terminal" evidence="3">
    <location>
        <begin position="278"/>
        <end position="384"/>
    </location>
</feature>
<proteinExistence type="predicted"/>
<dbReference type="Pfam" id="PF21279">
    <property type="entry name" value="YhfX-like_C"/>
    <property type="match status" value="1"/>
</dbReference>
<evidence type="ECO:0000313" key="4">
    <source>
        <dbReference type="EMBL" id="SIM54192.1"/>
    </source>
</evidence>
<evidence type="ECO:0000256" key="1">
    <source>
        <dbReference type="SAM" id="MobiDB-lite"/>
    </source>
</evidence>
<gene>
    <name evidence="4" type="ORF">SAMN04489832_0511</name>
</gene>
<dbReference type="InterPro" id="IPR001608">
    <property type="entry name" value="Ala_racemase_N"/>
</dbReference>
<dbReference type="Gene3D" id="2.40.37.30">
    <property type="match status" value="2"/>
</dbReference>
<dbReference type="SUPFAM" id="SSF51419">
    <property type="entry name" value="PLP-binding barrel"/>
    <property type="match status" value="1"/>
</dbReference>
<dbReference type="AlphaFoldDB" id="A0A1N5U0B7"/>